<feature type="domain" description="NADH:flavin oxidoreductase/NADH oxidase N-terminal" evidence="6">
    <location>
        <begin position="7"/>
        <end position="270"/>
    </location>
</feature>
<accession>A0ABT7SYW6</accession>
<evidence type="ECO:0000313" key="8">
    <source>
        <dbReference type="Proteomes" id="UP001234343"/>
    </source>
</evidence>
<dbReference type="PANTHER" id="PTHR43303:SF4">
    <property type="entry name" value="NADPH DEHYDROGENASE C23G7.10C-RELATED"/>
    <property type="match status" value="1"/>
</dbReference>
<evidence type="ECO:0000256" key="4">
    <source>
        <dbReference type="ARBA" id="ARBA00022857"/>
    </source>
</evidence>
<evidence type="ECO:0000256" key="1">
    <source>
        <dbReference type="ARBA" id="ARBA00001917"/>
    </source>
</evidence>
<keyword evidence="8" id="KW-1185">Reference proteome</keyword>
<dbReference type="Gene3D" id="3.20.20.70">
    <property type="entry name" value="Aldolase class I"/>
    <property type="match status" value="1"/>
</dbReference>
<dbReference type="RefSeq" id="WP_289365843.1">
    <property type="nucleotide sequence ID" value="NZ_JAUCBP010000010.1"/>
</dbReference>
<keyword evidence="4" id="KW-0521">NADP</keyword>
<evidence type="ECO:0000256" key="3">
    <source>
        <dbReference type="ARBA" id="ARBA00022643"/>
    </source>
</evidence>
<organism evidence="7 8">
    <name type="scientific">Alteromonas arenosi</name>
    <dbReference type="NCBI Taxonomy" id="3055817"/>
    <lineage>
        <taxon>Bacteria</taxon>
        <taxon>Pseudomonadati</taxon>
        <taxon>Pseudomonadota</taxon>
        <taxon>Gammaproteobacteria</taxon>
        <taxon>Alteromonadales</taxon>
        <taxon>Alteromonadaceae</taxon>
        <taxon>Alteromonas/Salinimonas group</taxon>
        <taxon>Alteromonas</taxon>
    </lineage>
</organism>
<keyword evidence="3" id="KW-0288">FMN</keyword>
<dbReference type="InterPro" id="IPR044152">
    <property type="entry name" value="YqjM-like"/>
</dbReference>
<dbReference type="CDD" id="cd04747">
    <property type="entry name" value="OYE_like_5_FMN"/>
    <property type="match status" value="1"/>
</dbReference>
<sequence length="369" mass="40408">MTDTSVLFQPITIRNTTFSNRIAMAPMTRGFSPKGVPGDNVRDYYARRAAADVGLIISEGTLVPRKGAADSPNYPHFWGEEALTGWQNVIDAVHENGGKMAPQLWHLGIMRKPGTGNFPEAPTDSPSGITLKGKQVFAEPSTQDVEAMAQAYVDAAADAARLGFDAIEFHGAHGYLIHNFFSGVSNKRTDRFGGNLTDRAAFAIEIIKETRKVVGETPIILRWSQWHQVDYTSRLTTSLDELTPFLEAIADSGVDILHASQRRYWEAEFPEIDGKDGLNLAGWCKKITGLPAMSVGSVGLGGDFFGAFAGEGAKTRPINDLIERMERGEFDMIAVGRALLQDPEWVSKIKNGQLEDLAPYDAEAIKTLY</sequence>
<dbReference type="SUPFAM" id="SSF51395">
    <property type="entry name" value="FMN-linked oxidoreductases"/>
    <property type="match status" value="1"/>
</dbReference>
<gene>
    <name evidence="7" type="ORF">QTP81_12315</name>
</gene>
<comment type="caution">
    <text evidence="7">The sequence shown here is derived from an EMBL/GenBank/DDBJ whole genome shotgun (WGS) entry which is preliminary data.</text>
</comment>
<protein>
    <submittedName>
        <fullName evidence="7">NADH:flavin oxidoreductase</fullName>
    </submittedName>
</protein>
<reference evidence="7 8" key="1">
    <citation type="submission" date="2023-06" db="EMBL/GenBank/DDBJ databases">
        <title>Alteromonas sp. ASW11-36 isolated from intertidal sand.</title>
        <authorList>
            <person name="Li Y."/>
        </authorList>
    </citation>
    <scope>NUCLEOTIDE SEQUENCE [LARGE SCALE GENOMIC DNA]</scope>
    <source>
        <strain evidence="7 8">ASW11-36</strain>
    </source>
</reference>
<proteinExistence type="predicted"/>
<evidence type="ECO:0000256" key="2">
    <source>
        <dbReference type="ARBA" id="ARBA00022630"/>
    </source>
</evidence>
<dbReference type="InterPro" id="IPR001155">
    <property type="entry name" value="OxRdtase_FMN_N"/>
</dbReference>
<evidence type="ECO:0000259" key="6">
    <source>
        <dbReference type="Pfam" id="PF00724"/>
    </source>
</evidence>
<dbReference type="EMBL" id="JAUCBP010000010">
    <property type="protein sequence ID" value="MDM7861381.1"/>
    <property type="molecule type" value="Genomic_DNA"/>
</dbReference>
<dbReference type="Pfam" id="PF00724">
    <property type="entry name" value="Oxidored_FMN"/>
    <property type="match status" value="1"/>
</dbReference>
<evidence type="ECO:0000313" key="7">
    <source>
        <dbReference type="EMBL" id="MDM7861381.1"/>
    </source>
</evidence>
<dbReference type="PANTHER" id="PTHR43303">
    <property type="entry name" value="NADPH DEHYDROGENASE C23G7.10C-RELATED"/>
    <property type="match status" value="1"/>
</dbReference>
<name>A0ABT7SYW6_9ALTE</name>
<keyword evidence="2" id="KW-0285">Flavoprotein</keyword>
<evidence type="ECO:0000256" key="5">
    <source>
        <dbReference type="ARBA" id="ARBA00023002"/>
    </source>
</evidence>
<comment type="cofactor">
    <cofactor evidence="1">
        <name>FMN</name>
        <dbReference type="ChEBI" id="CHEBI:58210"/>
    </cofactor>
</comment>
<dbReference type="Proteomes" id="UP001234343">
    <property type="component" value="Unassembled WGS sequence"/>
</dbReference>
<dbReference type="InterPro" id="IPR013785">
    <property type="entry name" value="Aldolase_TIM"/>
</dbReference>
<keyword evidence="5" id="KW-0560">Oxidoreductase</keyword>